<keyword evidence="25" id="KW-1185">Reference proteome</keyword>
<evidence type="ECO:0000256" key="18">
    <source>
        <dbReference type="SAM" id="MobiDB-lite"/>
    </source>
</evidence>
<evidence type="ECO:0000256" key="11">
    <source>
        <dbReference type="ARBA" id="ARBA00022840"/>
    </source>
</evidence>
<dbReference type="Gene3D" id="1.10.1520.10">
    <property type="entry name" value="Ribonuclease III domain"/>
    <property type="match status" value="2"/>
</dbReference>
<dbReference type="PANTHER" id="PTHR14950">
    <property type="entry name" value="DICER-RELATED"/>
    <property type="match status" value="1"/>
</dbReference>
<comment type="caution">
    <text evidence="24">The sequence shown here is derived from an EMBL/GenBank/DDBJ whole genome shotgun (WGS) entry which is preliminary data.</text>
</comment>
<dbReference type="SMART" id="SM00490">
    <property type="entry name" value="HELICc"/>
    <property type="match status" value="1"/>
</dbReference>
<keyword evidence="4" id="KW-0930">Antiviral protein</keyword>
<name>A0A162J1U2_9HYPO</name>
<dbReference type="Pfam" id="PF04851">
    <property type="entry name" value="ResIII"/>
    <property type="match status" value="1"/>
</dbReference>
<dbReference type="GO" id="GO:0003723">
    <property type="term" value="F:RNA binding"/>
    <property type="evidence" value="ECO:0007669"/>
    <property type="project" value="UniProtKB-UniRule"/>
</dbReference>
<evidence type="ECO:0000313" key="25">
    <source>
        <dbReference type="Proteomes" id="UP000076874"/>
    </source>
</evidence>
<evidence type="ECO:0000256" key="17">
    <source>
        <dbReference type="PROSITE-ProRule" id="PRU00657"/>
    </source>
</evidence>
<dbReference type="Pfam" id="PF03368">
    <property type="entry name" value="Dicer_dimer"/>
    <property type="match status" value="1"/>
</dbReference>
<dbReference type="GO" id="GO:0004386">
    <property type="term" value="F:helicase activity"/>
    <property type="evidence" value="ECO:0007669"/>
    <property type="project" value="UniProtKB-KW"/>
</dbReference>
<dbReference type="InterPro" id="IPR005034">
    <property type="entry name" value="Dicer_dimerisation"/>
</dbReference>
<feature type="domain" description="Dicer dsRNA-binding fold" evidence="23">
    <location>
        <begin position="728"/>
        <end position="818"/>
    </location>
</feature>
<dbReference type="InterPro" id="IPR014001">
    <property type="entry name" value="Helicase_ATP-bd"/>
</dbReference>
<dbReference type="CDD" id="cd18034">
    <property type="entry name" value="DEXHc_dicer"/>
    <property type="match status" value="1"/>
</dbReference>
<evidence type="ECO:0000256" key="13">
    <source>
        <dbReference type="ARBA" id="ARBA00022884"/>
    </source>
</evidence>
<dbReference type="PROSITE" id="PS50821">
    <property type="entry name" value="PAZ"/>
    <property type="match status" value="1"/>
</dbReference>
<feature type="domain" description="Helicase C-terminal" evidence="22">
    <location>
        <begin position="527"/>
        <end position="695"/>
    </location>
</feature>
<dbReference type="GO" id="GO:0005737">
    <property type="term" value="C:cytoplasm"/>
    <property type="evidence" value="ECO:0007669"/>
    <property type="project" value="TreeGrafter"/>
</dbReference>
<dbReference type="InterPro" id="IPR056755">
    <property type="entry name" value="DSRM_2"/>
</dbReference>
<dbReference type="InterPro" id="IPR027417">
    <property type="entry name" value="P-loop_NTPase"/>
</dbReference>
<dbReference type="PROSITE" id="PS51192">
    <property type="entry name" value="HELICASE_ATP_BIND_1"/>
    <property type="match status" value="1"/>
</dbReference>
<evidence type="ECO:0000256" key="9">
    <source>
        <dbReference type="ARBA" id="ARBA00022806"/>
    </source>
</evidence>
<dbReference type="SMART" id="SM00487">
    <property type="entry name" value="DEXDc"/>
    <property type="match status" value="1"/>
</dbReference>
<comment type="cofactor">
    <cofactor evidence="2">
        <name>Mg(2+)</name>
        <dbReference type="ChEBI" id="CHEBI:18420"/>
    </cofactor>
</comment>
<feature type="domain" description="PAZ" evidence="20">
    <location>
        <begin position="971"/>
        <end position="1105"/>
    </location>
</feature>
<dbReference type="SUPFAM" id="SSF52540">
    <property type="entry name" value="P-loop containing nucleoside triphosphate hydrolases"/>
    <property type="match status" value="2"/>
</dbReference>
<accession>A0A162J1U2</accession>
<dbReference type="SMART" id="SM00535">
    <property type="entry name" value="RIBOc"/>
    <property type="match status" value="2"/>
</dbReference>
<comment type="similarity">
    <text evidence="16 17">Belongs to the helicase family. Dicer subfamily.</text>
</comment>
<dbReference type="InterPro" id="IPR003100">
    <property type="entry name" value="PAZ_dom"/>
</dbReference>
<evidence type="ECO:0000256" key="3">
    <source>
        <dbReference type="ARBA" id="ARBA00020797"/>
    </source>
</evidence>
<dbReference type="Pfam" id="PF00271">
    <property type="entry name" value="Helicase_C"/>
    <property type="match status" value="1"/>
</dbReference>
<dbReference type="GO" id="GO:0050688">
    <property type="term" value="P:regulation of defense response to virus"/>
    <property type="evidence" value="ECO:0007669"/>
    <property type="project" value="UniProtKB-KW"/>
</dbReference>
<dbReference type="Gene3D" id="3.40.50.300">
    <property type="entry name" value="P-loop containing nucleotide triphosphate hydrolases"/>
    <property type="match status" value="2"/>
</dbReference>
<evidence type="ECO:0000256" key="12">
    <source>
        <dbReference type="ARBA" id="ARBA00022842"/>
    </source>
</evidence>
<dbReference type="STRING" id="1081102.A0A162J1U2"/>
<dbReference type="GO" id="GO:0046872">
    <property type="term" value="F:metal ion binding"/>
    <property type="evidence" value="ECO:0007669"/>
    <property type="project" value="UniProtKB-KW"/>
</dbReference>
<dbReference type="GO" id="GO:0030422">
    <property type="term" value="P:siRNA processing"/>
    <property type="evidence" value="ECO:0007669"/>
    <property type="project" value="TreeGrafter"/>
</dbReference>
<evidence type="ECO:0000256" key="10">
    <source>
        <dbReference type="ARBA" id="ARBA00022833"/>
    </source>
</evidence>
<evidence type="ECO:0000256" key="15">
    <source>
        <dbReference type="ARBA" id="ARBA00023211"/>
    </source>
</evidence>
<dbReference type="PANTHER" id="PTHR14950:SF62">
    <property type="entry name" value="DICER-LIKE PROTEIN 1"/>
    <property type="match status" value="1"/>
</dbReference>
<evidence type="ECO:0000259" key="19">
    <source>
        <dbReference type="PROSITE" id="PS50142"/>
    </source>
</evidence>
<keyword evidence="15" id="KW-0464">Manganese</keyword>
<evidence type="ECO:0000259" key="20">
    <source>
        <dbReference type="PROSITE" id="PS50821"/>
    </source>
</evidence>
<evidence type="ECO:0000256" key="1">
    <source>
        <dbReference type="ARBA" id="ARBA00001936"/>
    </source>
</evidence>
<dbReference type="OrthoDB" id="416741at2759"/>
<evidence type="ECO:0000259" key="21">
    <source>
        <dbReference type="PROSITE" id="PS51192"/>
    </source>
</evidence>
<feature type="domain" description="RNase III" evidence="19">
    <location>
        <begin position="1376"/>
        <end position="1539"/>
    </location>
</feature>
<protein>
    <recommendedName>
        <fullName evidence="3">Dicer-like protein 1</fullName>
    </recommendedName>
</protein>
<keyword evidence="13 17" id="KW-0694">RNA-binding</keyword>
<evidence type="ECO:0000259" key="22">
    <source>
        <dbReference type="PROSITE" id="PS51194"/>
    </source>
</evidence>
<dbReference type="GO" id="GO:0005524">
    <property type="term" value="F:ATP binding"/>
    <property type="evidence" value="ECO:0007669"/>
    <property type="project" value="UniProtKB-KW"/>
</dbReference>
<keyword evidence="8" id="KW-0378">Hydrolase</keyword>
<dbReference type="InterPro" id="IPR038248">
    <property type="entry name" value="Dicer_dimer_sf"/>
</dbReference>
<keyword evidence="9" id="KW-0347">Helicase</keyword>
<feature type="domain" description="Helicase ATP-binding" evidence="21">
    <location>
        <begin position="180"/>
        <end position="365"/>
    </location>
</feature>
<dbReference type="SUPFAM" id="SSF69065">
    <property type="entry name" value="RNase III domain-like"/>
    <property type="match status" value="2"/>
</dbReference>
<evidence type="ECO:0000256" key="6">
    <source>
        <dbReference type="ARBA" id="ARBA00022737"/>
    </source>
</evidence>
<dbReference type="InterPro" id="IPR001650">
    <property type="entry name" value="Helicase_C-like"/>
</dbReference>
<dbReference type="Pfam" id="PF24995">
    <property type="entry name" value="DSRM_2"/>
    <property type="match status" value="1"/>
</dbReference>
<feature type="domain" description="RNase III" evidence="19">
    <location>
        <begin position="1178"/>
        <end position="1325"/>
    </location>
</feature>
<keyword evidence="10" id="KW-0862">Zinc</keyword>
<dbReference type="PROSITE" id="PS51327">
    <property type="entry name" value="DICER_DSRBF"/>
    <property type="match status" value="1"/>
</dbReference>
<dbReference type="PROSITE" id="PS50142">
    <property type="entry name" value="RNASE_3_2"/>
    <property type="match status" value="2"/>
</dbReference>
<dbReference type="PROSITE" id="PS51194">
    <property type="entry name" value="HELICASE_CTER"/>
    <property type="match status" value="1"/>
</dbReference>
<dbReference type="GO" id="GO:0051607">
    <property type="term" value="P:defense response to virus"/>
    <property type="evidence" value="ECO:0007669"/>
    <property type="project" value="UniProtKB-KW"/>
</dbReference>
<dbReference type="InterPro" id="IPR006935">
    <property type="entry name" value="Helicase/UvrB_N"/>
</dbReference>
<feature type="compositionally biased region" description="Basic and acidic residues" evidence="18">
    <location>
        <begin position="61"/>
        <end position="77"/>
    </location>
</feature>
<evidence type="ECO:0000256" key="14">
    <source>
        <dbReference type="ARBA" id="ARBA00023118"/>
    </source>
</evidence>
<feature type="region of interest" description="Disordered" evidence="18">
    <location>
        <begin position="10"/>
        <end position="118"/>
    </location>
</feature>
<feature type="compositionally biased region" description="Acidic residues" evidence="18">
    <location>
        <begin position="78"/>
        <end position="103"/>
    </location>
</feature>
<keyword evidence="12" id="KW-0460">Magnesium</keyword>
<dbReference type="Pfam" id="PF00636">
    <property type="entry name" value="Ribonuclease_3"/>
    <property type="match status" value="2"/>
</dbReference>
<proteinExistence type="inferred from homology"/>
<comment type="cofactor">
    <cofactor evidence="1">
        <name>Mn(2+)</name>
        <dbReference type="ChEBI" id="CHEBI:29035"/>
    </cofactor>
</comment>
<evidence type="ECO:0000256" key="7">
    <source>
        <dbReference type="ARBA" id="ARBA00022741"/>
    </source>
</evidence>
<sequence length="1713" mass="191704">MELLRQAFLVEPAEGSGKPSLGSSSTALQPSNTTDLLIDIQVSDQDQTDDFCGGQEDVEQKEDRARRGENKEETENYKEDEENGNEEEGEDSEDEDDDEEDATDLATQKKKSQMLDVSQKKRADYAAFDSWLAENRDNIAKTKKKAAEALTDEDKTSAALMREFESTKIIESPRDYQIELFEKAKRKNIIAVLDTGSGKTLVAALLLRHTIDTELGDRALEKPHRVSFFLVDKVALVFQQHAVLACNLSQSVARFSGDKSDLRWSSKEFWDATFEANMVIVCTADILLKCFHHSYIRMDQINLLIFDEAHHTKKNHPYARIMKDFYAPQAQTNPRSLPKIFGMTASPADARVNVTQAAQELEALLHSEIATVVQDPLLRAIVNPKKERVVHYHTALRAEPTLLTEQLQQLVGRYKVFAKNFCFAQENLPMLGPWLIDRFWQIIFRSDELAKQEARVDVEGSLDTDSGGTYGGFLDAQVDAGNNGLNPELFGDLSLQTSANAAAVREANRVVQEHRFVPPTMALLSNKVRRLYETLLDEYTKSSGARTRCIVFVEQRYTALLLADLLQQEKMKVPNLRSGVLTGGGSTDMGNNSFRTQLLTIAKFKQGRINCLFATSIAEEGLDIPDCNLVIRFDLYHTMIQYIQSRGRARHQESVYIHMAELGNLNHSRQLAENKTSEDKMRDFCNALPDDRKLQGNDYDMDYFLREDVGQPFFEVPSTKAKLTYRASLVILAQYVSTLPEPSEGSLRAEYSVFHTNHGFVCEVALPSSSPIRHATGRPHRRKQIAKCAAAFVMCLRLYEKKYIDKHLKPVFSSKLPAMRNARLAISSKKQATYPMRAKPTMWYELGTPSQLFATVLRLSNPEAMFHSSRPLVLLTRKPMPRLCQFPLYFGKGRVSLVDCVPLDVPMTPTDAELHALTTYTLCAFEDVFSKEYEGTAADLPYYIAPCIEKQHGFCVGESRNTAHSMLDWNSIQYVVDKRAGIPCHGNEPDDFFTNRFLADAFDGSRKFYMRRVRRDLKPFDPVPEGVPPPKHNVWKRPTTTRNIINYSVSVTSKWRSEMVLRGDQPVVEAEIVVQRRNLLDDRVSLDDPKSQICFLALGTLRISPLSIDAVAMIYNFPPIIHRLESTLIALEAAHQLGLSSLRPSLALEAVTKDCDNTDANPENNETAVNFQAGMGKNYERLELLGDSFLKMASTIALYTLSPDKDEFEYHVQRMCMICNRNLFNNALDVKLEEYIRSKEFDRSWYPPTVEAADKPAASSTTAAAPQEKLSVSALPPQNDRAAATFGLVLKKGKRQKPPGNHALADKSIADVCEAMIGAAYLTTYDDNDFDLAVQAVSAVVKSKFHPMRSYREYFAAYKPPEWQTAPATAAQIHLAQAVARDVGYTFRYPRLLRCAVMHPSYPRIYESLPSYQRLEFLGDALFDMAAVDYLFQRFPDKDPQWLTEHKMAMVSNQFLSALSVTLGFHKHLLSFSSDLQKQVLEYVVQIEDARARAEAEAVRAGRSPTEFARDYWVNVTRPVKALADVLEAYVGALFVDAGYDYHGAVLPFFRRHVLPYFADMAAYDTFANKHPVTLAVHLLGQRFGCRDWRAVVQETPQTEGDGCVTFATQVAAGFLVHGHVVGSGVAESGRYAKVAAAKQALAQLDSLCVEAFRALTGCNCPTEADADVDADVDAGSGRGASSTPHVSLRATHADANAAAAVTANGEMASTAV</sequence>
<keyword evidence="7" id="KW-0547">Nucleotide-binding</keyword>
<dbReference type="CDD" id="cd00593">
    <property type="entry name" value="RIBOc"/>
    <property type="match status" value="2"/>
</dbReference>
<dbReference type="PROSITE" id="PS00517">
    <property type="entry name" value="RNASE_3_1"/>
    <property type="match status" value="1"/>
</dbReference>
<evidence type="ECO:0000259" key="23">
    <source>
        <dbReference type="PROSITE" id="PS51327"/>
    </source>
</evidence>
<reference evidence="24 25" key="1">
    <citation type="journal article" date="2016" name="Genome Biol. Evol.">
        <title>Divergent and convergent evolution of fungal pathogenicity.</title>
        <authorList>
            <person name="Shang Y."/>
            <person name="Xiao G."/>
            <person name="Zheng P."/>
            <person name="Cen K."/>
            <person name="Zhan S."/>
            <person name="Wang C."/>
        </authorList>
    </citation>
    <scope>NUCLEOTIDE SEQUENCE [LARGE SCALE GENOMIC DNA]</scope>
    <source>
        <strain evidence="24 25">RCEF 264</strain>
    </source>
</reference>
<dbReference type="GO" id="GO:0004525">
    <property type="term" value="F:ribonuclease III activity"/>
    <property type="evidence" value="ECO:0007669"/>
    <property type="project" value="InterPro"/>
</dbReference>
<keyword evidence="14" id="KW-0051">Antiviral defense</keyword>
<keyword evidence="6" id="KW-0677">Repeat</keyword>
<dbReference type="Gene3D" id="3.30.160.380">
    <property type="entry name" value="Dicer dimerisation domain"/>
    <property type="match status" value="1"/>
</dbReference>
<evidence type="ECO:0000256" key="2">
    <source>
        <dbReference type="ARBA" id="ARBA00001946"/>
    </source>
</evidence>
<evidence type="ECO:0000256" key="5">
    <source>
        <dbReference type="ARBA" id="ARBA00022723"/>
    </source>
</evidence>
<feature type="compositionally biased region" description="Polar residues" evidence="18">
    <location>
        <begin position="21"/>
        <end position="35"/>
    </location>
</feature>
<dbReference type="InterPro" id="IPR000999">
    <property type="entry name" value="RNase_III_dom"/>
</dbReference>
<evidence type="ECO:0000256" key="8">
    <source>
        <dbReference type="ARBA" id="ARBA00022801"/>
    </source>
</evidence>
<dbReference type="Proteomes" id="UP000076874">
    <property type="component" value="Unassembled WGS sequence"/>
</dbReference>
<organism evidence="24 25">
    <name type="scientific">Niveomyces insectorum RCEF 264</name>
    <dbReference type="NCBI Taxonomy" id="1081102"/>
    <lineage>
        <taxon>Eukaryota</taxon>
        <taxon>Fungi</taxon>
        <taxon>Dikarya</taxon>
        <taxon>Ascomycota</taxon>
        <taxon>Pezizomycotina</taxon>
        <taxon>Sordariomycetes</taxon>
        <taxon>Hypocreomycetidae</taxon>
        <taxon>Hypocreales</taxon>
        <taxon>Cordycipitaceae</taxon>
        <taxon>Niveomyces</taxon>
    </lineage>
</organism>
<evidence type="ECO:0000256" key="16">
    <source>
        <dbReference type="ARBA" id="ARBA00035116"/>
    </source>
</evidence>
<keyword evidence="5" id="KW-0479">Metal-binding</keyword>
<dbReference type="InterPro" id="IPR036389">
    <property type="entry name" value="RNase_III_sf"/>
</dbReference>
<dbReference type="GO" id="GO:0005634">
    <property type="term" value="C:nucleus"/>
    <property type="evidence" value="ECO:0007669"/>
    <property type="project" value="TreeGrafter"/>
</dbReference>
<dbReference type="EMBL" id="AZHD01000006">
    <property type="protein sequence ID" value="OAA62582.1"/>
    <property type="molecule type" value="Genomic_DNA"/>
</dbReference>
<evidence type="ECO:0000256" key="4">
    <source>
        <dbReference type="ARBA" id="ARBA00022721"/>
    </source>
</evidence>
<dbReference type="GO" id="GO:0003677">
    <property type="term" value="F:DNA binding"/>
    <property type="evidence" value="ECO:0007669"/>
    <property type="project" value="InterPro"/>
</dbReference>
<evidence type="ECO:0000313" key="24">
    <source>
        <dbReference type="EMBL" id="OAA62582.1"/>
    </source>
</evidence>
<gene>
    <name evidence="24" type="ORF">SPI_04122</name>
</gene>
<keyword evidence="11" id="KW-0067">ATP-binding</keyword>